<comment type="caution">
    <text evidence="1">The sequence shown here is derived from an EMBL/GenBank/DDBJ whole genome shotgun (WGS) entry which is preliminary data.</text>
</comment>
<dbReference type="RefSeq" id="WP_176788728.1">
    <property type="nucleotide sequence ID" value="NZ_JABXWR010000001.1"/>
</dbReference>
<gene>
    <name evidence="1" type="ORF">HWN36_07200</name>
</gene>
<dbReference type="AlphaFoldDB" id="A0A7K4HPE4"/>
<dbReference type="EMBL" id="JABXWR010000001">
    <property type="protein sequence ID" value="NVO67099.1"/>
    <property type="molecule type" value="Genomic_DNA"/>
</dbReference>
<dbReference type="Pfam" id="PF10865">
    <property type="entry name" value="DUF2703"/>
    <property type="match status" value="1"/>
</dbReference>
<keyword evidence="2" id="KW-1185">Reference proteome</keyword>
<evidence type="ECO:0000313" key="1">
    <source>
        <dbReference type="EMBL" id="NVO67099.1"/>
    </source>
</evidence>
<sequence length="128" mass="13853">MAGTLLVEWRHIGESVDATCERCAATGRTLNEVVAAIRPVLSARRIRVRVTETVLPPERIAESNTVLFNGIPIEDLLDEVRVEMTPCASCSCITGTEADCRAIVCGDETHEALPADLILKAALRVVEP</sequence>
<reference evidence="1 2" key="1">
    <citation type="submission" date="2020-06" db="EMBL/GenBank/DDBJ databases">
        <title>Methanofollis fontis sp. nov., a methanogen isolated from marine sediments near a cold seep at Four-Way Closure Ridge offshore southwestern Taiwan.</title>
        <authorList>
            <person name="Chen S.-C."/>
            <person name="Teng N.-H."/>
            <person name="Lin Y.-S."/>
            <person name="Lai M.-C."/>
            <person name="Chen H.-H."/>
            <person name="Wang C.-C."/>
        </authorList>
    </citation>
    <scope>NUCLEOTIDE SEQUENCE [LARGE SCALE GENOMIC DNA]</scope>
    <source>
        <strain evidence="1 2">DSM 2702</strain>
    </source>
</reference>
<organism evidence="1 2">
    <name type="scientific">Methanofollis tationis</name>
    <dbReference type="NCBI Taxonomy" id="81417"/>
    <lineage>
        <taxon>Archaea</taxon>
        <taxon>Methanobacteriati</taxon>
        <taxon>Methanobacteriota</taxon>
        <taxon>Stenosarchaea group</taxon>
        <taxon>Methanomicrobia</taxon>
        <taxon>Methanomicrobiales</taxon>
        <taxon>Methanomicrobiaceae</taxon>
        <taxon>Methanofollis</taxon>
    </lineage>
</organism>
<name>A0A7K4HPE4_9EURY</name>
<dbReference type="InterPro" id="IPR021219">
    <property type="entry name" value="DUF2703"/>
</dbReference>
<dbReference type="Proteomes" id="UP000570823">
    <property type="component" value="Unassembled WGS sequence"/>
</dbReference>
<protein>
    <submittedName>
        <fullName evidence="1">DUF2703 domain-containing protein</fullName>
    </submittedName>
</protein>
<dbReference type="OrthoDB" id="107537at2157"/>
<accession>A0A7K4HPE4</accession>
<evidence type="ECO:0000313" key="2">
    <source>
        <dbReference type="Proteomes" id="UP000570823"/>
    </source>
</evidence>
<proteinExistence type="predicted"/>